<accession>A0A7S4IJQ5</accession>
<organism evidence="2">
    <name type="scientific">Vannella robusta</name>
    <dbReference type="NCBI Taxonomy" id="1487602"/>
    <lineage>
        <taxon>Eukaryota</taxon>
        <taxon>Amoebozoa</taxon>
        <taxon>Discosea</taxon>
        <taxon>Flabellinia</taxon>
        <taxon>Vannellidae</taxon>
        <taxon>Vannella</taxon>
    </lineage>
</organism>
<evidence type="ECO:0000313" key="2">
    <source>
        <dbReference type="EMBL" id="CAE2231561.1"/>
    </source>
</evidence>
<feature type="transmembrane region" description="Helical" evidence="1">
    <location>
        <begin position="95"/>
        <end position="118"/>
    </location>
</feature>
<gene>
    <name evidence="2" type="ORF">VSP0166_LOCUS13436</name>
</gene>
<sequence>MEDPEGIVINNDVSPPAMYIVTDPSSPHGKQYVPAMFTFHKPTQGSGLRYYQNGNPSPVVECDGCDEVWEAADKVKDKPSKKDHHSGSKTNTTTIVLASVLPPVAIVLLCFVCLLSILGISKRKNKKTVEESDLLKLYQEEGEEQFANNGNSNCWCNWCNRYQPIPTEEEMAQQNTEI</sequence>
<reference evidence="2" key="1">
    <citation type="submission" date="2021-01" db="EMBL/GenBank/DDBJ databases">
        <authorList>
            <person name="Corre E."/>
            <person name="Pelletier E."/>
            <person name="Niang G."/>
            <person name="Scheremetjew M."/>
            <person name="Finn R."/>
            <person name="Kale V."/>
            <person name="Holt S."/>
            <person name="Cochrane G."/>
            <person name="Meng A."/>
            <person name="Brown T."/>
            <person name="Cohen L."/>
        </authorList>
    </citation>
    <scope>NUCLEOTIDE SEQUENCE</scope>
    <source>
        <strain evidence="2">DIVA3 518/3/11/1/6</strain>
    </source>
</reference>
<dbReference type="AlphaFoldDB" id="A0A7S4IJQ5"/>
<keyword evidence="1" id="KW-1133">Transmembrane helix</keyword>
<name>A0A7S4IJQ5_9EUKA</name>
<evidence type="ECO:0000256" key="1">
    <source>
        <dbReference type="SAM" id="Phobius"/>
    </source>
</evidence>
<proteinExistence type="predicted"/>
<protein>
    <submittedName>
        <fullName evidence="2">Uncharacterized protein</fullName>
    </submittedName>
</protein>
<keyword evidence="1" id="KW-0812">Transmembrane</keyword>
<dbReference type="EMBL" id="HBKP01018967">
    <property type="protein sequence ID" value="CAE2231561.1"/>
    <property type="molecule type" value="Transcribed_RNA"/>
</dbReference>
<keyword evidence="1" id="KW-0472">Membrane</keyword>